<dbReference type="AlphaFoldDB" id="A0A2D1R0A5"/>
<protein>
    <recommendedName>
        <fullName evidence="3">ATP-binding protein</fullName>
    </recommendedName>
</protein>
<organism evidence="1 2">
    <name type="scientific">Sphingobium yanoikuyae</name>
    <name type="common">Sphingomonas yanoikuyae</name>
    <dbReference type="NCBI Taxonomy" id="13690"/>
    <lineage>
        <taxon>Bacteria</taxon>
        <taxon>Pseudomonadati</taxon>
        <taxon>Pseudomonadota</taxon>
        <taxon>Alphaproteobacteria</taxon>
        <taxon>Sphingomonadales</taxon>
        <taxon>Sphingomonadaceae</taxon>
        <taxon>Sphingobium</taxon>
    </lineage>
</organism>
<sequence length="183" mass="20204">MLTDLVSVGAFAMNDQTKRRMTGAVKEAMGNAVEHAYPRMGDLPAEPSRWYCTAYVNPAAGEMMIGLLDHGVGVPETLDATVIEVIKSLVTRWSWMPGDGHMIAAATEIYRTSTGQSGRGRGFRDMKRFIDECDDGELRVLSNCGSYHYVRGEEQIGDEELSIGGTLIEWRVRHGQAVDFEDA</sequence>
<proteinExistence type="predicted"/>
<dbReference type="SUPFAM" id="SSF55874">
    <property type="entry name" value="ATPase domain of HSP90 chaperone/DNA topoisomerase II/histidine kinase"/>
    <property type="match status" value="1"/>
</dbReference>
<dbReference type="Gene3D" id="3.30.565.10">
    <property type="entry name" value="Histidine kinase-like ATPase, C-terminal domain"/>
    <property type="match status" value="1"/>
</dbReference>
<name>A0A2D1R0A5_SPHYA</name>
<gene>
    <name evidence="1" type="ORF">BV87_07680</name>
</gene>
<accession>A0A2D1R0A5</accession>
<evidence type="ECO:0000313" key="1">
    <source>
        <dbReference type="EMBL" id="ATP18284.1"/>
    </source>
</evidence>
<evidence type="ECO:0000313" key="2">
    <source>
        <dbReference type="Proteomes" id="UP000037029"/>
    </source>
</evidence>
<dbReference type="Proteomes" id="UP000037029">
    <property type="component" value="Chromosome"/>
</dbReference>
<reference evidence="1 2" key="1">
    <citation type="submission" date="2017-04" db="EMBL/GenBank/DDBJ databases">
        <title>Characterization, genome and methylation analysis of a phthalic acid esters degrading strain Sphingobium yanoikuyae SHJ.</title>
        <authorList>
            <person name="Feng L."/>
        </authorList>
    </citation>
    <scope>NUCLEOTIDE SEQUENCE [LARGE SCALE GENOMIC DNA]</scope>
    <source>
        <strain evidence="1 2">SHJ</strain>
    </source>
</reference>
<dbReference type="EMBL" id="CP020925">
    <property type="protein sequence ID" value="ATP18284.1"/>
    <property type="molecule type" value="Genomic_DNA"/>
</dbReference>
<dbReference type="InterPro" id="IPR036890">
    <property type="entry name" value="HATPase_C_sf"/>
</dbReference>
<evidence type="ECO:0008006" key="3">
    <source>
        <dbReference type="Google" id="ProtNLM"/>
    </source>
</evidence>